<evidence type="ECO:0000259" key="1">
    <source>
        <dbReference type="Pfam" id="PF05347"/>
    </source>
</evidence>
<dbReference type="Proteomes" id="UP000198341">
    <property type="component" value="Chromosome 12"/>
</dbReference>
<dbReference type="AlphaFoldDB" id="K8F2D8"/>
<evidence type="ECO:0000313" key="3">
    <source>
        <dbReference type="Proteomes" id="UP000198341"/>
    </source>
</evidence>
<dbReference type="KEGG" id="bpg:Bathy12g03040"/>
<gene>
    <name evidence="2" type="ordered locus">Bathy12g03040</name>
</gene>
<dbReference type="RefSeq" id="XP_007509830.1">
    <property type="nucleotide sequence ID" value="XM_007509768.1"/>
</dbReference>
<dbReference type="InterPro" id="IPR008011">
    <property type="entry name" value="Complex1_LYR_dom"/>
</dbReference>
<dbReference type="OrthoDB" id="275715at2759"/>
<keyword evidence="3" id="KW-1185">Reference proteome</keyword>
<dbReference type="STRING" id="41875.K8F2D8"/>
<dbReference type="eggNOG" id="ENOG502SD8U">
    <property type="taxonomic scope" value="Eukaryota"/>
</dbReference>
<proteinExistence type="predicted"/>
<evidence type="ECO:0000313" key="2">
    <source>
        <dbReference type="EMBL" id="CCO18945.1"/>
    </source>
</evidence>
<feature type="domain" description="Complex 1 LYR protein" evidence="1">
    <location>
        <begin position="6"/>
        <end position="60"/>
    </location>
</feature>
<reference evidence="2 3" key="1">
    <citation type="submission" date="2011-10" db="EMBL/GenBank/DDBJ databases">
        <authorList>
            <person name="Genoscope - CEA"/>
        </authorList>
    </citation>
    <scope>NUCLEOTIDE SEQUENCE [LARGE SCALE GENOMIC DNA]</scope>
    <source>
        <strain evidence="2 3">RCC 1105</strain>
    </source>
</reference>
<accession>K8F2D8</accession>
<sequence>MSSMTTLRLYRQILKATKTFPSKNKNGLYKEIQLEFRENSKLTKQEEVEKKRAIALDGLDRLRAFSRLDGKSSEWEVRLKGPSTEESR</sequence>
<dbReference type="GeneID" id="19012569"/>
<name>K8F2D8_9CHLO</name>
<organism evidence="2 3">
    <name type="scientific">Bathycoccus prasinos</name>
    <dbReference type="NCBI Taxonomy" id="41875"/>
    <lineage>
        <taxon>Eukaryota</taxon>
        <taxon>Viridiplantae</taxon>
        <taxon>Chlorophyta</taxon>
        <taxon>Mamiellophyceae</taxon>
        <taxon>Mamiellales</taxon>
        <taxon>Bathycoccaceae</taxon>
        <taxon>Bathycoccus</taxon>
    </lineage>
</organism>
<dbReference type="EMBL" id="FO082267">
    <property type="protein sequence ID" value="CCO18945.1"/>
    <property type="molecule type" value="Genomic_DNA"/>
</dbReference>
<dbReference type="Pfam" id="PF05347">
    <property type="entry name" value="Complex1_LYR"/>
    <property type="match status" value="1"/>
</dbReference>
<dbReference type="CDD" id="cd20251">
    <property type="entry name" value="Complex1_LYR_SF"/>
    <property type="match status" value="1"/>
</dbReference>
<protein>
    <recommendedName>
        <fullName evidence="1">Complex 1 LYR protein domain-containing protein</fullName>
    </recommendedName>
</protein>